<dbReference type="InterPro" id="IPR002220">
    <property type="entry name" value="DapA-like"/>
</dbReference>
<dbReference type="AlphaFoldDB" id="A0AAD6C741"/>
<sequence length="362" mass="37945">MPKDKQSSPRGTWYSCRARGLTGAREPQEVGNPSNFKQIGPVGDVGRGGALEKFTQPLPKGLYVPTVAFFHANEEIDLPTTQQHATYLARSGVTGLVTQGSNGEAVHLDRDERKAITAATRRAVDAAGYPHMPIIAGCGAASTRETIQLCQDSGAAGADAVLVLPPSYYKPLVSAEALHAHFVAVADASPVPVLIYNFPGASSGLDLSSDQILALAQHPNIIGCKLTCGNTGKLARVAAGSKAEFLTFGGSVDFTLQTLIAGGDGIIGGTANLIPRSCVRLVQLYDGGKISEAQKLQAVVARADWAAIHGGFIAVKSALQSYRGYGGLPRRPCVVPTEAAAAGIHEEFREGMELERSLEKSS</sequence>
<dbReference type="PRINTS" id="PR00146">
    <property type="entry name" value="DHPICSNTHASE"/>
</dbReference>
<dbReference type="InterPro" id="IPR013785">
    <property type="entry name" value="Aldolase_TIM"/>
</dbReference>
<dbReference type="CDD" id="cd00408">
    <property type="entry name" value="DHDPS-like"/>
    <property type="match status" value="1"/>
</dbReference>
<accession>A0AAD6C741</accession>
<gene>
    <name evidence="1" type="ORF">N7458_004963</name>
</gene>
<reference evidence="1" key="1">
    <citation type="submission" date="2022-12" db="EMBL/GenBank/DDBJ databases">
        <authorList>
            <person name="Petersen C."/>
        </authorList>
    </citation>
    <scope>NUCLEOTIDE SEQUENCE</scope>
    <source>
        <strain evidence="1">IBT 16125</strain>
    </source>
</reference>
<dbReference type="Pfam" id="PF00701">
    <property type="entry name" value="DHDPS"/>
    <property type="match status" value="1"/>
</dbReference>
<reference evidence="1" key="2">
    <citation type="journal article" date="2023" name="IMA Fungus">
        <title>Comparative genomic study of the Penicillium genus elucidates a diverse pangenome and 15 lateral gene transfer events.</title>
        <authorList>
            <person name="Petersen C."/>
            <person name="Sorensen T."/>
            <person name="Nielsen M.R."/>
            <person name="Sondergaard T.E."/>
            <person name="Sorensen J.L."/>
            <person name="Fitzpatrick D.A."/>
            <person name="Frisvad J.C."/>
            <person name="Nielsen K.L."/>
        </authorList>
    </citation>
    <scope>NUCLEOTIDE SEQUENCE</scope>
    <source>
        <strain evidence="1">IBT 16125</strain>
    </source>
</reference>
<dbReference type="Proteomes" id="UP001213681">
    <property type="component" value="Unassembled WGS sequence"/>
</dbReference>
<dbReference type="SMART" id="SM01130">
    <property type="entry name" value="DHDPS"/>
    <property type="match status" value="1"/>
</dbReference>
<proteinExistence type="predicted"/>
<comment type="caution">
    <text evidence="1">The sequence shown here is derived from an EMBL/GenBank/DDBJ whole genome shotgun (WGS) entry which is preliminary data.</text>
</comment>
<evidence type="ECO:0000313" key="2">
    <source>
        <dbReference type="Proteomes" id="UP001213681"/>
    </source>
</evidence>
<evidence type="ECO:0000313" key="1">
    <source>
        <dbReference type="EMBL" id="KAJ5454007.1"/>
    </source>
</evidence>
<organism evidence="1 2">
    <name type="scientific">Penicillium daleae</name>
    <dbReference type="NCBI Taxonomy" id="63821"/>
    <lineage>
        <taxon>Eukaryota</taxon>
        <taxon>Fungi</taxon>
        <taxon>Dikarya</taxon>
        <taxon>Ascomycota</taxon>
        <taxon>Pezizomycotina</taxon>
        <taxon>Eurotiomycetes</taxon>
        <taxon>Eurotiomycetidae</taxon>
        <taxon>Eurotiales</taxon>
        <taxon>Aspergillaceae</taxon>
        <taxon>Penicillium</taxon>
    </lineage>
</organism>
<keyword evidence="2" id="KW-1185">Reference proteome</keyword>
<name>A0AAD6C741_9EURO</name>
<dbReference type="SUPFAM" id="SSF51569">
    <property type="entry name" value="Aldolase"/>
    <property type="match status" value="1"/>
</dbReference>
<protein>
    <submittedName>
        <fullName evidence="1">Uncharacterized protein</fullName>
    </submittedName>
</protein>
<dbReference type="PANTHER" id="PTHR12128:SF52">
    <property type="entry name" value="4-HYDROXY-2-OXOGLUTARATE ALDOLASE, MITOCHONDRIAL-RELATED"/>
    <property type="match status" value="1"/>
</dbReference>
<dbReference type="PANTHER" id="PTHR12128">
    <property type="entry name" value="DIHYDRODIPICOLINATE SYNTHASE"/>
    <property type="match status" value="1"/>
</dbReference>
<dbReference type="RefSeq" id="XP_056766963.1">
    <property type="nucleotide sequence ID" value="XM_056908345.1"/>
</dbReference>
<dbReference type="EMBL" id="JAPVEA010000005">
    <property type="protein sequence ID" value="KAJ5454007.1"/>
    <property type="molecule type" value="Genomic_DNA"/>
</dbReference>
<dbReference type="GO" id="GO:0008840">
    <property type="term" value="F:4-hydroxy-tetrahydrodipicolinate synthase activity"/>
    <property type="evidence" value="ECO:0007669"/>
    <property type="project" value="TreeGrafter"/>
</dbReference>
<dbReference type="Gene3D" id="3.20.20.70">
    <property type="entry name" value="Aldolase class I"/>
    <property type="match status" value="1"/>
</dbReference>
<dbReference type="GeneID" id="81598588"/>